<organism evidence="2 3">
    <name type="scientific">Artemisia annua</name>
    <name type="common">Sweet wormwood</name>
    <dbReference type="NCBI Taxonomy" id="35608"/>
    <lineage>
        <taxon>Eukaryota</taxon>
        <taxon>Viridiplantae</taxon>
        <taxon>Streptophyta</taxon>
        <taxon>Embryophyta</taxon>
        <taxon>Tracheophyta</taxon>
        <taxon>Spermatophyta</taxon>
        <taxon>Magnoliopsida</taxon>
        <taxon>eudicotyledons</taxon>
        <taxon>Gunneridae</taxon>
        <taxon>Pentapetalae</taxon>
        <taxon>asterids</taxon>
        <taxon>campanulids</taxon>
        <taxon>Asterales</taxon>
        <taxon>Asteraceae</taxon>
        <taxon>Asteroideae</taxon>
        <taxon>Anthemideae</taxon>
        <taxon>Artemisiinae</taxon>
        <taxon>Artemisia</taxon>
    </lineage>
</organism>
<comment type="caution">
    <text evidence="2">The sequence shown here is derived from an EMBL/GenBank/DDBJ whole genome shotgun (WGS) entry which is preliminary data.</text>
</comment>
<keyword evidence="1" id="KW-1133">Transmembrane helix</keyword>
<keyword evidence="1" id="KW-0812">Transmembrane</keyword>
<accession>A0A2U1L2I1</accession>
<feature type="transmembrane region" description="Helical" evidence="1">
    <location>
        <begin position="6"/>
        <end position="23"/>
    </location>
</feature>
<evidence type="ECO:0000313" key="3">
    <source>
        <dbReference type="Proteomes" id="UP000245207"/>
    </source>
</evidence>
<name>A0A2U1L2I1_ARTAN</name>
<evidence type="ECO:0008006" key="4">
    <source>
        <dbReference type="Google" id="ProtNLM"/>
    </source>
</evidence>
<dbReference type="Proteomes" id="UP000245207">
    <property type="component" value="Unassembled WGS sequence"/>
</dbReference>
<dbReference type="OrthoDB" id="652307at2759"/>
<evidence type="ECO:0000313" key="2">
    <source>
        <dbReference type="EMBL" id="PWA43203.1"/>
    </source>
</evidence>
<dbReference type="STRING" id="35608.A0A2U1L2I1"/>
<dbReference type="PANTHER" id="PTHR33128">
    <property type="entry name" value="OS05G0103400 PROTEIN"/>
    <property type="match status" value="1"/>
</dbReference>
<keyword evidence="1" id="KW-0472">Membrane</keyword>
<protein>
    <recommendedName>
        <fullName evidence="4">Transmembrane protein</fullName>
    </recommendedName>
</protein>
<dbReference type="PANTHER" id="PTHR33128:SF55">
    <property type="entry name" value="TRANSMEMBRANE PROTEIN"/>
    <property type="match status" value="1"/>
</dbReference>
<dbReference type="InterPro" id="IPR021775">
    <property type="entry name" value="DUF3339"/>
</dbReference>
<proteinExistence type="predicted"/>
<feature type="transmembrane region" description="Helical" evidence="1">
    <location>
        <begin position="44"/>
        <end position="68"/>
    </location>
</feature>
<dbReference type="EMBL" id="PKPP01011957">
    <property type="protein sequence ID" value="PWA43203.1"/>
    <property type="molecule type" value="Genomic_DNA"/>
</dbReference>
<evidence type="ECO:0000256" key="1">
    <source>
        <dbReference type="SAM" id="Phobius"/>
    </source>
</evidence>
<dbReference type="Pfam" id="PF11820">
    <property type="entry name" value="DUF3339"/>
    <property type="match status" value="1"/>
</dbReference>
<keyword evidence="3" id="KW-1185">Reference proteome</keyword>
<dbReference type="AlphaFoldDB" id="A0A2U1L2I1"/>
<sequence>MTDWGPILVAVLLFALLSPGMLFQMPGRRGCVDFCSFQTSGVAILVHTVFYFALICLFTFAIQLHVWIG</sequence>
<reference evidence="2 3" key="1">
    <citation type="journal article" date="2018" name="Mol. Plant">
        <title>The genome of Artemisia annua provides insight into the evolution of Asteraceae family and artemisinin biosynthesis.</title>
        <authorList>
            <person name="Shen Q."/>
            <person name="Zhang L."/>
            <person name="Liao Z."/>
            <person name="Wang S."/>
            <person name="Yan T."/>
            <person name="Shi P."/>
            <person name="Liu M."/>
            <person name="Fu X."/>
            <person name="Pan Q."/>
            <person name="Wang Y."/>
            <person name="Lv Z."/>
            <person name="Lu X."/>
            <person name="Zhang F."/>
            <person name="Jiang W."/>
            <person name="Ma Y."/>
            <person name="Chen M."/>
            <person name="Hao X."/>
            <person name="Li L."/>
            <person name="Tang Y."/>
            <person name="Lv G."/>
            <person name="Zhou Y."/>
            <person name="Sun X."/>
            <person name="Brodelius P.E."/>
            <person name="Rose J.K.C."/>
            <person name="Tang K."/>
        </authorList>
    </citation>
    <scope>NUCLEOTIDE SEQUENCE [LARGE SCALE GENOMIC DNA]</scope>
    <source>
        <strain evidence="3">cv. Huhao1</strain>
        <tissue evidence="2">Leaf</tissue>
    </source>
</reference>
<gene>
    <name evidence="2" type="ORF">CTI12_AA535610</name>
</gene>